<dbReference type="SMART" id="SM00895">
    <property type="entry name" value="FCD"/>
    <property type="match status" value="1"/>
</dbReference>
<evidence type="ECO:0000256" key="2">
    <source>
        <dbReference type="ARBA" id="ARBA00023125"/>
    </source>
</evidence>
<dbReference type="SUPFAM" id="SSF46785">
    <property type="entry name" value="Winged helix' DNA-binding domain"/>
    <property type="match status" value="1"/>
</dbReference>
<evidence type="ECO:0000256" key="3">
    <source>
        <dbReference type="ARBA" id="ARBA00023163"/>
    </source>
</evidence>
<dbReference type="InterPro" id="IPR036390">
    <property type="entry name" value="WH_DNA-bd_sf"/>
</dbReference>
<feature type="domain" description="HTH gntR-type" evidence="5">
    <location>
        <begin position="19"/>
        <end position="87"/>
    </location>
</feature>
<dbReference type="InterPro" id="IPR008920">
    <property type="entry name" value="TF_FadR/GntR_C"/>
</dbReference>
<gene>
    <name evidence="6" type="primary">lutR_2</name>
    <name evidence="6" type="ORF">Pan54_08380</name>
</gene>
<dbReference type="Proteomes" id="UP000316095">
    <property type="component" value="Unassembled WGS sequence"/>
</dbReference>
<comment type="caution">
    <text evidence="6">The sequence shown here is derived from an EMBL/GenBank/DDBJ whole genome shotgun (WGS) entry which is preliminary data.</text>
</comment>
<dbReference type="SUPFAM" id="SSF48008">
    <property type="entry name" value="GntR ligand-binding domain-like"/>
    <property type="match status" value="1"/>
</dbReference>
<keyword evidence="1" id="KW-0805">Transcription regulation</keyword>
<accession>A0A5C5XBD6</accession>
<organism evidence="6 7">
    <name type="scientific">Rubinisphaera italica</name>
    <dbReference type="NCBI Taxonomy" id="2527969"/>
    <lineage>
        <taxon>Bacteria</taxon>
        <taxon>Pseudomonadati</taxon>
        <taxon>Planctomycetota</taxon>
        <taxon>Planctomycetia</taxon>
        <taxon>Planctomycetales</taxon>
        <taxon>Planctomycetaceae</taxon>
        <taxon>Rubinisphaera</taxon>
    </lineage>
</organism>
<keyword evidence="7" id="KW-1185">Reference proteome</keyword>
<dbReference type="PROSITE" id="PS50949">
    <property type="entry name" value="HTH_GNTR"/>
    <property type="match status" value="1"/>
</dbReference>
<evidence type="ECO:0000259" key="5">
    <source>
        <dbReference type="PROSITE" id="PS50949"/>
    </source>
</evidence>
<keyword evidence="2" id="KW-0238">DNA-binding</keyword>
<keyword evidence="3" id="KW-0804">Transcription</keyword>
<dbReference type="PANTHER" id="PTHR43537">
    <property type="entry name" value="TRANSCRIPTIONAL REGULATOR, GNTR FAMILY"/>
    <property type="match status" value="1"/>
</dbReference>
<dbReference type="InterPro" id="IPR000524">
    <property type="entry name" value="Tscrpt_reg_HTH_GntR"/>
</dbReference>
<evidence type="ECO:0000313" key="6">
    <source>
        <dbReference type="EMBL" id="TWT60124.1"/>
    </source>
</evidence>
<dbReference type="PANTHER" id="PTHR43537:SF5">
    <property type="entry name" value="UXU OPERON TRANSCRIPTIONAL REGULATOR"/>
    <property type="match status" value="1"/>
</dbReference>
<dbReference type="OrthoDB" id="261145at2"/>
<dbReference type="Gene3D" id="1.20.120.530">
    <property type="entry name" value="GntR ligand-binding domain-like"/>
    <property type="match status" value="1"/>
</dbReference>
<dbReference type="GO" id="GO:0003677">
    <property type="term" value="F:DNA binding"/>
    <property type="evidence" value="ECO:0007669"/>
    <property type="project" value="UniProtKB-KW"/>
</dbReference>
<reference evidence="6 7" key="1">
    <citation type="submission" date="2019-02" db="EMBL/GenBank/DDBJ databases">
        <title>Deep-cultivation of Planctomycetes and their phenomic and genomic characterization uncovers novel biology.</title>
        <authorList>
            <person name="Wiegand S."/>
            <person name="Jogler M."/>
            <person name="Boedeker C."/>
            <person name="Pinto D."/>
            <person name="Vollmers J."/>
            <person name="Rivas-Marin E."/>
            <person name="Kohn T."/>
            <person name="Peeters S.H."/>
            <person name="Heuer A."/>
            <person name="Rast P."/>
            <person name="Oberbeckmann S."/>
            <person name="Bunk B."/>
            <person name="Jeske O."/>
            <person name="Meyerdierks A."/>
            <person name="Storesund J.E."/>
            <person name="Kallscheuer N."/>
            <person name="Luecker S."/>
            <person name="Lage O.M."/>
            <person name="Pohl T."/>
            <person name="Merkel B.J."/>
            <person name="Hornburger P."/>
            <person name="Mueller R.-W."/>
            <person name="Bruemmer F."/>
            <person name="Labrenz M."/>
            <person name="Spormann A.M."/>
            <person name="Op Den Camp H."/>
            <person name="Overmann J."/>
            <person name="Amann R."/>
            <person name="Jetten M.S.M."/>
            <person name="Mascher T."/>
            <person name="Medema M.H."/>
            <person name="Devos D.P."/>
            <person name="Kaster A.-K."/>
            <person name="Ovreas L."/>
            <person name="Rohde M."/>
            <person name="Galperin M.Y."/>
            <person name="Jogler C."/>
        </authorList>
    </citation>
    <scope>NUCLEOTIDE SEQUENCE [LARGE SCALE GENOMIC DNA]</scope>
    <source>
        <strain evidence="6 7">Pan54</strain>
    </source>
</reference>
<evidence type="ECO:0000256" key="1">
    <source>
        <dbReference type="ARBA" id="ARBA00023015"/>
    </source>
</evidence>
<dbReference type="SMART" id="SM00345">
    <property type="entry name" value="HTH_GNTR"/>
    <property type="match status" value="1"/>
</dbReference>
<dbReference type="AlphaFoldDB" id="A0A5C5XBD6"/>
<feature type="region of interest" description="Disordered" evidence="4">
    <location>
        <begin position="1"/>
        <end position="21"/>
    </location>
</feature>
<dbReference type="EMBL" id="SJPG01000001">
    <property type="protein sequence ID" value="TWT60124.1"/>
    <property type="molecule type" value="Genomic_DNA"/>
</dbReference>
<dbReference type="Pfam" id="PF00392">
    <property type="entry name" value="GntR"/>
    <property type="match status" value="1"/>
</dbReference>
<name>A0A5C5XBD6_9PLAN</name>
<proteinExistence type="predicted"/>
<evidence type="ECO:0000313" key="7">
    <source>
        <dbReference type="Proteomes" id="UP000316095"/>
    </source>
</evidence>
<dbReference type="Gene3D" id="1.10.10.10">
    <property type="entry name" value="Winged helix-like DNA-binding domain superfamily/Winged helix DNA-binding domain"/>
    <property type="match status" value="1"/>
</dbReference>
<dbReference type="Pfam" id="PF07729">
    <property type="entry name" value="FCD"/>
    <property type="match status" value="1"/>
</dbReference>
<dbReference type="CDD" id="cd07377">
    <property type="entry name" value="WHTH_GntR"/>
    <property type="match status" value="1"/>
</dbReference>
<dbReference type="InterPro" id="IPR036388">
    <property type="entry name" value="WH-like_DNA-bd_sf"/>
</dbReference>
<evidence type="ECO:0000256" key="4">
    <source>
        <dbReference type="SAM" id="MobiDB-lite"/>
    </source>
</evidence>
<sequence>MSEYSRPCSFDSDDEGKRQSTTSRLYEEMIQLIESGEWEVGGSIPSERTLMQQFQVSRIAVREALSMLRALGVLDISHGRSTTVRKMSSETLSKLFPLMLSMEGEQSLSHVFEVRCGLELQTARLAAQKRTADNLNRLTDLAQKFDSFDTDTPESIESDHQFHVQIAKATGNPLFWVLLNVLGSYVKFAQRESGKHDPEQHRRASQAHYEILQAITDRDPARAQACMERHLRDAHHVSNL</sequence>
<dbReference type="GO" id="GO:0003700">
    <property type="term" value="F:DNA-binding transcription factor activity"/>
    <property type="evidence" value="ECO:0007669"/>
    <property type="project" value="InterPro"/>
</dbReference>
<dbReference type="PRINTS" id="PR00035">
    <property type="entry name" value="HTHGNTR"/>
</dbReference>
<dbReference type="InterPro" id="IPR011711">
    <property type="entry name" value="GntR_C"/>
</dbReference>
<protein>
    <submittedName>
        <fullName evidence="6">HTH-type transcriptional regulator LutR</fullName>
    </submittedName>
</protein>
<dbReference type="RefSeq" id="WP_146502277.1">
    <property type="nucleotide sequence ID" value="NZ_SJPG01000001.1"/>
</dbReference>